<evidence type="ECO:0000256" key="1">
    <source>
        <dbReference type="SAM" id="MobiDB-lite"/>
    </source>
</evidence>
<evidence type="ECO:0000313" key="3">
    <source>
        <dbReference type="Proteomes" id="UP000481583"/>
    </source>
</evidence>
<dbReference type="Proteomes" id="UP000481583">
    <property type="component" value="Unassembled WGS sequence"/>
</dbReference>
<name>A0A6G4TV36_9ACTN</name>
<comment type="caution">
    <text evidence="2">The sequence shown here is derived from an EMBL/GenBank/DDBJ whole genome shotgun (WGS) entry which is preliminary data.</text>
</comment>
<gene>
    <name evidence="2" type="ORF">G5C51_05655</name>
</gene>
<dbReference type="AlphaFoldDB" id="A0A6G4TV36"/>
<feature type="region of interest" description="Disordered" evidence="1">
    <location>
        <begin position="34"/>
        <end position="58"/>
    </location>
</feature>
<organism evidence="2 3">
    <name type="scientific">Streptomyces coryli</name>
    <dbReference type="NCBI Taxonomy" id="1128680"/>
    <lineage>
        <taxon>Bacteria</taxon>
        <taxon>Bacillati</taxon>
        <taxon>Actinomycetota</taxon>
        <taxon>Actinomycetes</taxon>
        <taxon>Kitasatosporales</taxon>
        <taxon>Streptomycetaceae</taxon>
        <taxon>Streptomyces</taxon>
    </lineage>
</organism>
<protein>
    <submittedName>
        <fullName evidence="2">Zinc-ribbon domain-containing protein</fullName>
    </submittedName>
</protein>
<feature type="compositionally biased region" description="Low complexity" evidence="1">
    <location>
        <begin position="46"/>
        <end position="58"/>
    </location>
</feature>
<sequence>MSDEGGDPSCWLGLVCPECGRIREDRTAQICPHCGTPVEEGPATEPPRSSGPGRPRTG</sequence>
<proteinExistence type="predicted"/>
<keyword evidence="3" id="KW-1185">Reference proteome</keyword>
<dbReference type="EMBL" id="JAAKZV010000013">
    <property type="protein sequence ID" value="NGN63390.1"/>
    <property type="molecule type" value="Genomic_DNA"/>
</dbReference>
<accession>A0A6G4TV36</accession>
<evidence type="ECO:0000313" key="2">
    <source>
        <dbReference type="EMBL" id="NGN63390.1"/>
    </source>
</evidence>
<reference evidence="2 3" key="1">
    <citation type="submission" date="2020-02" db="EMBL/GenBank/DDBJ databases">
        <title>Whole-genome analyses of novel actinobacteria.</title>
        <authorList>
            <person name="Sahin N."/>
        </authorList>
    </citation>
    <scope>NUCLEOTIDE SEQUENCE [LARGE SCALE GENOMIC DNA]</scope>
    <source>
        <strain evidence="2 3">A7024</strain>
    </source>
</reference>